<proteinExistence type="predicted"/>
<protein>
    <submittedName>
        <fullName evidence="1">Uncharacterized protein</fullName>
    </submittedName>
</protein>
<dbReference type="AlphaFoldDB" id="A0A842FDD5"/>
<organism evidence="1 2">
    <name type="scientific">Listeria booriae</name>
    <dbReference type="NCBI Taxonomy" id="1552123"/>
    <lineage>
        <taxon>Bacteria</taxon>
        <taxon>Bacillati</taxon>
        <taxon>Bacillota</taxon>
        <taxon>Bacilli</taxon>
        <taxon>Bacillales</taxon>
        <taxon>Listeriaceae</taxon>
        <taxon>Listeria</taxon>
    </lineage>
</organism>
<evidence type="ECO:0000313" key="2">
    <source>
        <dbReference type="Proteomes" id="UP000553016"/>
    </source>
</evidence>
<accession>A0A842FDD5</accession>
<dbReference type="Proteomes" id="UP000553016">
    <property type="component" value="Unassembled WGS sequence"/>
</dbReference>
<dbReference type="RefSeq" id="WP_185541616.1">
    <property type="nucleotide sequence ID" value="NZ_JAARZA010000008.1"/>
</dbReference>
<dbReference type="EMBL" id="JAARZA010000008">
    <property type="protein sequence ID" value="MBC2241841.1"/>
    <property type="molecule type" value="Genomic_DNA"/>
</dbReference>
<gene>
    <name evidence="1" type="ORF">HCB35_15300</name>
</gene>
<evidence type="ECO:0000313" key="1">
    <source>
        <dbReference type="EMBL" id="MBC2241841.1"/>
    </source>
</evidence>
<name>A0A842FDD5_9LIST</name>
<reference evidence="1 2" key="1">
    <citation type="submission" date="2020-03" db="EMBL/GenBank/DDBJ databases">
        <title>Soil Listeria distribution.</title>
        <authorList>
            <person name="Liao J."/>
            <person name="Wiedmann M."/>
        </authorList>
    </citation>
    <scope>NUCLEOTIDE SEQUENCE [LARGE SCALE GENOMIC DNA]</scope>
    <source>
        <strain evidence="1 2">FSL L7-0149</strain>
    </source>
</reference>
<sequence length="81" mass="9299">MRKIKIFQVRLQIDSKTKIEKKARKQIMLEVSGLSFGDACYLAKLKAEKLGYKNVIVESMVLKNYAYHHGGRSQGAKHNNF</sequence>
<comment type="caution">
    <text evidence="1">The sequence shown here is derived from an EMBL/GenBank/DDBJ whole genome shotgun (WGS) entry which is preliminary data.</text>
</comment>